<dbReference type="NCBIfam" id="TIGR03891">
    <property type="entry name" value="thiopep_ocin"/>
    <property type="match status" value="1"/>
</dbReference>
<feature type="domain" description="Thiopeptide-type bacteriocin biosynthesis" evidence="2">
    <location>
        <begin position="10"/>
        <end position="285"/>
    </location>
</feature>
<dbReference type="InterPro" id="IPR029479">
    <property type="entry name" value="Nitroreductase"/>
</dbReference>
<proteinExistence type="predicted"/>
<dbReference type="RefSeq" id="WP_354644090.1">
    <property type="nucleotide sequence ID" value="NZ_CP159872.1"/>
</dbReference>
<dbReference type="KEGG" id="kcm:ABWK59_31655"/>
<dbReference type="InterPro" id="IPR052544">
    <property type="entry name" value="Bacteriocin_Proc_Enz"/>
</dbReference>
<dbReference type="InterPro" id="IPR023809">
    <property type="entry name" value="Thiopep_bacteriocin_synth_dom"/>
</dbReference>
<dbReference type="InterPro" id="IPR000415">
    <property type="entry name" value="Nitroreductase-like"/>
</dbReference>
<dbReference type="PANTHER" id="PTHR43745:SF2">
    <property type="entry name" value="NITROREDUCTASE MJ1384-RELATED"/>
    <property type="match status" value="1"/>
</dbReference>
<evidence type="ECO:0000259" key="1">
    <source>
        <dbReference type="Pfam" id="PF00881"/>
    </source>
</evidence>
<dbReference type="Pfam" id="PF14028">
    <property type="entry name" value="Lant_dehydr_C"/>
    <property type="match status" value="1"/>
</dbReference>
<accession>A0AAU8K6Q4</accession>
<sequence length="559" mass="60245">MTDLPATAPWRSLHLFLHCGTEDTDAVITEDLAPLLDGWVAGGRAADWFFIRYGEGGPHLRVRVRGLAAADQAELGAALERFAKERPAVAGPWPSGHGELREVPYRPETQRYGGAAALPVAEEVFVASTRTAVTALRRLPSGEQRLAVAADLAQATAFALGMDRLAAAGWLRRLAAGWRWVEEVDLLPGSVVHAKVNAVFAGQHRALVQRAEAVREVLARGAAQPWLAAWAEAVREADGRLRAAADVREGGLPWVWSSQLHMLFNRLGVTPDEERAVCRLAARALMDGGEPPSFFPVGHRAPDRQYLERSKFQIGRTEDTALRSAPPRREVPGLPELALPAGPLPEVSLASVLASRRSARGRLTGPLDAAGLGTLLWSAHAESHRSEQRLVDGSVRPLRHRAYPSAGALYTARLRLFAFAVDGVPPGTYEVAPERRALRRIGPAPEPAELRALSSYLSRPEGDPDGIGVEEVPAVLGLYLDLGQLRQRYGLRALRLGLLEAGHLAQALVLTATALELGTGTLGGFHDDLAHELFGLDDLDQPLQYLMPVGRAEADGVPG</sequence>
<protein>
    <submittedName>
        <fullName evidence="3">Thiopeptide-type bacteriocin biosynthesis protein</fullName>
    </submittedName>
</protein>
<dbReference type="CDD" id="cd02142">
    <property type="entry name" value="McbC_SagB-like_oxidoreductase"/>
    <property type="match status" value="1"/>
</dbReference>
<dbReference type="GO" id="GO:0016491">
    <property type="term" value="F:oxidoreductase activity"/>
    <property type="evidence" value="ECO:0007669"/>
    <property type="project" value="InterPro"/>
</dbReference>
<evidence type="ECO:0000313" key="3">
    <source>
        <dbReference type="EMBL" id="XCM83155.1"/>
    </source>
</evidence>
<evidence type="ECO:0000259" key="2">
    <source>
        <dbReference type="Pfam" id="PF14028"/>
    </source>
</evidence>
<dbReference type="Pfam" id="PF00881">
    <property type="entry name" value="Nitroreductase"/>
    <property type="match status" value="1"/>
</dbReference>
<dbReference type="Gene3D" id="3.40.109.10">
    <property type="entry name" value="NADH Oxidase"/>
    <property type="match status" value="1"/>
</dbReference>
<organism evidence="3">
    <name type="scientific">Kitasatospora camelliae</name>
    <dbReference type="NCBI Taxonomy" id="3156397"/>
    <lineage>
        <taxon>Bacteria</taxon>
        <taxon>Bacillati</taxon>
        <taxon>Actinomycetota</taxon>
        <taxon>Actinomycetes</taxon>
        <taxon>Kitasatosporales</taxon>
        <taxon>Streptomycetaceae</taxon>
        <taxon>Kitasatospora</taxon>
    </lineage>
</organism>
<dbReference type="PANTHER" id="PTHR43745">
    <property type="entry name" value="NITROREDUCTASE MJ1384-RELATED"/>
    <property type="match status" value="1"/>
</dbReference>
<reference evidence="3" key="1">
    <citation type="submission" date="2024-06" db="EMBL/GenBank/DDBJ databases">
        <title>The genome sequences of Kitasatospora sp. strain HUAS MG31.</title>
        <authorList>
            <person name="Mo P."/>
        </authorList>
    </citation>
    <scope>NUCLEOTIDE SEQUENCE</scope>
    <source>
        <strain evidence="3">HUAS MG31</strain>
    </source>
</reference>
<dbReference type="EMBL" id="CP159872">
    <property type="protein sequence ID" value="XCM83155.1"/>
    <property type="molecule type" value="Genomic_DNA"/>
</dbReference>
<dbReference type="SUPFAM" id="SSF55469">
    <property type="entry name" value="FMN-dependent nitroreductase-like"/>
    <property type="match status" value="1"/>
</dbReference>
<gene>
    <name evidence="3" type="ORF">ABWK59_31655</name>
</gene>
<dbReference type="AlphaFoldDB" id="A0AAU8K6Q4"/>
<name>A0AAU8K6Q4_9ACTN</name>
<feature type="domain" description="Nitroreductase" evidence="1">
    <location>
        <begin position="354"/>
        <end position="551"/>
    </location>
</feature>